<feature type="region of interest" description="Disordered" evidence="1">
    <location>
        <begin position="40"/>
        <end position="99"/>
    </location>
</feature>
<reference evidence="2" key="1">
    <citation type="submission" date="2020-05" db="EMBL/GenBank/DDBJ databases">
        <title>Phylogenomic resolution of chytrid fungi.</title>
        <authorList>
            <person name="Stajich J.E."/>
            <person name="Amses K."/>
            <person name="Simmons R."/>
            <person name="Seto K."/>
            <person name="Myers J."/>
            <person name="Bonds A."/>
            <person name="Quandt C.A."/>
            <person name="Barry K."/>
            <person name="Liu P."/>
            <person name="Grigoriev I."/>
            <person name="Longcore J.E."/>
            <person name="James T.Y."/>
        </authorList>
    </citation>
    <scope>NUCLEOTIDE SEQUENCE</scope>
    <source>
        <strain evidence="2">JEL0476</strain>
    </source>
</reference>
<dbReference type="Proteomes" id="UP001211065">
    <property type="component" value="Unassembled WGS sequence"/>
</dbReference>
<evidence type="ECO:0000313" key="2">
    <source>
        <dbReference type="EMBL" id="KAJ3199332.1"/>
    </source>
</evidence>
<sequence>MILSKTSPLSNDLIHHDSKKSDKSLKIKLSSFFKKIIREEPKSTQTQPNKVVINSNLSRSLEKKSTTPISQKNQTIPNSDNVSYSSSSHTSNTESQSTLIDTEKRVTAFLFSEEKHFFDSTNTLPVSDLNEFSSNHHQNYNSNFSHSEISSSALPKSTDANRPLTSISDAAMVYRPNSGKNKFLNSDDYSFEEELDGCETKDLNNETQYHHVNNDHNSNNNNLPAKIFIQTTDGKIFEKPKLSELENFKFDLRLILNELKVEIVKELEFGFNCKHVVEIGIPGPFQPTIFFEVYNRGGNIRFRRNSGDERLV</sequence>
<keyword evidence="3" id="KW-1185">Reference proteome</keyword>
<gene>
    <name evidence="2" type="ORF">HK099_003213</name>
</gene>
<dbReference type="EMBL" id="JADGJW010002136">
    <property type="protein sequence ID" value="KAJ3199332.1"/>
    <property type="molecule type" value="Genomic_DNA"/>
</dbReference>
<name>A0AAD5TSI7_9FUNG</name>
<evidence type="ECO:0000313" key="3">
    <source>
        <dbReference type="Proteomes" id="UP001211065"/>
    </source>
</evidence>
<dbReference type="AlphaFoldDB" id="A0AAD5TSI7"/>
<organism evidence="2 3">
    <name type="scientific">Clydaea vesicula</name>
    <dbReference type="NCBI Taxonomy" id="447962"/>
    <lineage>
        <taxon>Eukaryota</taxon>
        <taxon>Fungi</taxon>
        <taxon>Fungi incertae sedis</taxon>
        <taxon>Chytridiomycota</taxon>
        <taxon>Chytridiomycota incertae sedis</taxon>
        <taxon>Chytridiomycetes</taxon>
        <taxon>Lobulomycetales</taxon>
        <taxon>Lobulomycetaceae</taxon>
        <taxon>Clydaea</taxon>
    </lineage>
</organism>
<evidence type="ECO:0000256" key="1">
    <source>
        <dbReference type="SAM" id="MobiDB-lite"/>
    </source>
</evidence>
<comment type="caution">
    <text evidence="2">The sequence shown here is derived from an EMBL/GenBank/DDBJ whole genome shotgun (WGS) entry which is preliminary data.</text>
</comment>
<feature type="compositionally biased region" description="Polar residues" evidence="1">
    <location>
        <begin position="66"/>
        <end position="77"/>
    </location>
</feature>
<feature type="compositionally biased region" description="Polar residues" evidence="1">
    <location>
        <begin position="43"/>
        <end position="59"/>
    </location>
</feature>
<feature type="compositionally biased region" description="Low complexity" evidence="1">
    <location>
        <begin position="78"/>
        <end position="98"/>
    </location>
</feature>
<protein>
    <submittedName>
        <fullName evidence="2">Uncharacterized protein</fullName>
    </submittedName>
</protein>
<proteinExistence type="predicted"/>
<accession>A0AAD5TSI7</accession>